<dbReference type="OrthoDB" id="9770286at2"/>
<dbReference type="InterPro" id="IPR014731">
    <property type="entry name" value="ETF_asu_C"/>
</dbReference>
<organism evidence="11 12">
    <name type="scientific">Fluviibacter phosphoraccumulans</name>
    <dbReference type="NCBI Taxonomy" id="1751046"/>
    <lineage>
        <taxon>Bacteria</taxon>
        <taxon>Pseudomonadati</taxon>
        <taxon>Pseudomonadota</taxon>
        <taxon>Betaproteobacteria</taxon>
        <taxon>Rhodocyclales</taxon>
        <taxon>Fluviibacteraceae</taxon>
        <taxon>Fluviibacter</taxon>
    </lineage>
</organism>
<dbReference type="AlphaFoldDB" id="A0A679IBH0"/>
<dbReference type="Gene3D" id="3.40.50.1220">
    <property type="entry name" value="TPP-binding domain"/>
    <property type="match status" value="1"/>
</dbReference>
<dbReference type="InterPro" id="IPR018206">
    <property type="entry name" value="ETF_asu_C_CS"/>
</dbReference>
<comment type="function">
    <text evidence="6">The electron transfer flavoprotein serves as a specific electron acceptor for other dehydrogenases. It transfers the electrons to the main respiratory chain via ETF-ubiquinone oxidoreductase (ETF dehydrogenase).</text>
</comment>
<evidence type="ECO:0000256" key="9">
    <source>
        <dbReference type="PIRSR" id="PIRSR000089-1"/>
    </source>
</evidence>
<keyword evidence="12" id="KW-1185">Reference proteome</keyword>
<dbReference type="SUPFAM" id="SSF52467">
    <property type="entry name" value="DHS-like NAD/FAD-binding domain"/>
    <property type="match status" value="1"/>
</dbReference>
<dbReference type="EMBL" id="AP022345">
    <property type="protein sequence ID" value="BBU69070.1"/>
    <property type="molecule type" value="Genomic_DNA"/>
</dbReference>
<dbReference type="PIRSF" id="PIRSF000089">
    <property type="entry name" value="Electra_flavoP_a"/>
    <property type="match status" value="1"/>
</dbReference>
<dbReference type="InterPro" id="IPR001308">
    <property type="entry name" value="ETF_a/FixB"/>
</dbReference>
<keyword evidence="2" id="KW-0813">Transport</keyword>
<dbReference type="SUPFAM" id="SSF52402">
    <property type="entry name" value="Adenine nucleotide alpha hydrolases-like"/>
    <property type="match status" value="1"/>
</dbReference>
<dbReference type="GO" id="GO:0050660">
    <property type="term" value="F:flavin adenine dinucleotide binding"/>
    <property type="evidence" value="ECO:0007669"/>
    <property type="project" value="InterPro"/>
</dbReference>
<evidence type="ECO:0000256" key="6">
    <source>
        <dbReference type="ARBA" id="ARBA00025649"/>
    </source>
</evidence>
<reference evidence="12" key="1">
    <citation type="submission" date="2020-01" db="EMBL/GenBank/DDBJ databases">
        <title>Phosphoaccumulans saitamaens gen. nov., sp. nov., a polyphosphate accumulating bacterium isolated from surface river water.</title>
        <authorList>
            <person name="Watanabe K."/>
            <person name="Suda W."/>
        </authorList>
    </citation>
    <scope>NUCLEOTIDE SEQUENCE [LARGE SCALE GENOMIC DNA]</scope>
    <source>
        <strain evidence="12">ICHIAU1</strain>
    </source>
</reference>
<feature type="binding site" evidence="9">
    <location>
        <position position="282"/>
    </location>
    <ligand>
        <name>FAD</name>
        <dbReference type="ChEBI" id="CHEBI:57692"/>
    </ligand>
</feature>
<proteinExistence type="inferred from homology"/>
<name>A0A679IBH0_9RHOO</name>
<evidence type="ECO:0000256" key="4">
    <source>
        <dbReference type="ARBA" id="ARBA00022827"/>
    </source>
</evidence>
<dbReference type="Pfam" id="PF01012">
    <property type="entry name" value="ETF"/>
    <property type="match status" value="1"/>
</dbReference>
<dbReference type="Proteomes" id="UP000463961">
    <property type="component" value="Chromosome"/>
</dbReference>
<comment type="similarity">
    <text evidence="1">Belongs to the ETF alpha-subunit/FixB family.</text>
</comment>
<dbReference type="FunFam" id="3.40.50.1220:FF:000001">
    <property type="entry name" value="Electron transfer flavoprotein, alpha subunit"/>
    <property type="match status" value="1"/>
</dbReference>
<evidence type="ECO:0000259" key="10">
    <source>
        <dbReference type="SMART" id="SM00893"/>
    </source>
</evidence>
<dbReference type="Gene3D" id="3.40.50.620">
    <property type="entry name" value="HUPs"/>
    <property type="match status" value="1"/>
</dbReference>
<keyword evidence="5" id="KW-0249">Electron transport</keyword>
<evidence type="ECO:0000313" key="12">
    <source>
        <dbReference type="Proteomes" id="UP000463961"/>
    </source>
</evidence>
<protein>
    <recommendedName>
        <fullName evidence="7">Electron transfer flavoprotein subunit alpha</fullName>
    </recommendedName>
    <alternativeName>
        <fullName evidence="8">Electron transfer flavoprotein large subunit</fullName>
    </alternativeName>
</protein>
<evidence type="ECO:0000256" key="5">
    <source>
        <dbReference type="ARBA" id="ARBA00022982"/>
    </source>
</evidence>
<feature type="binding site" evidence="9">
    <location>
        <position position="204"/>
    </location>
    <ligand>
        <name>FAD</name>
        <dbReference type="ChEBI" id="CHEBI:57692"/>
    </ligand>
</feature>
<evidence type="ECO:0000256" key="3">
    <source>
        <dbReference type="ARBA" id="ARBA00022630"/>
    </source>
</evidence>
<dbReference type="CDD" id="cd01715">
    <property type="entry name" value="ETF_alpha"/>
    <property type="match status" value="1"/>
</dbReference>
<evidence type="ECO:0000256" key="1">
    <source>
        <dbReference type="ARBA" id="ARBA00005817"/>
    </source>
</evidence>
<dbReference type="PROSITE" id="PS00696">
    <property type="entry name" value="ETF_ALPHA"/>
    <property type="match status" value="1"/>
</dbReference>
<feature type="binding site" evidence="9">
    <location>
        <begin position="261"/>
        <end position="268"/>
    </location>
    <ligand>
        <name>FAD</name>
        <dbReference type="ChEBI" id="CHEBI:57692"/>
    </ligand>
</feature>
<dbReference type="InterPro" id="IPR014729">
    <property type="entry name" value="Rossmann-like_a/b/a_fold"/>
</dbReference>
<dbReference type="GO" id="GO:0009055">
    <property type="term" value="F:electron transfer activity"/>
    <property type="evidence" value="ECO:0007669"/>
    <property type="project" value="InterPro"/>
</dbReference>
<evidence type="ECO:0000313" key="11">
    <source>
        <dbReference type="EMBL" id="BBU69070.1"/>
    </source>
</evidence>
<gene>
    <name evidence="11" type="ORF">ICHIAU1_13530</name>
</gene>
<dbReference type="PANTHER" id="PTHR43153">
    <property type="entry name" value="ELECTRON TRANSFER FLAVOPROTEIN ALPHA"/>
    <property type="match status" value="1"/>
</dbReference>
<comment type="cofactor">
    <cofactor evidence="9">
        <name>FAD</name>
        <dbReference type="ChEBI" id="CHEBI:57692"/>
    </cofactor>
    <text evidence="9">Binds 1 FAD per dimer.</text>
</comment>
<keyword evidence="3" id="KW-0285">Flavoprotein</keyword>
<accession>A0A679IBH0</accession>
<sequence>MSILILADHNGHSLKISTRQAVTAAKLLGDETHLLLVGANLDELIEEARQLSGVNKVLVADAPHLIHAVAEDIAPLITCIAASYRTIIGGHSSFTRDVLPRVAAMADVSMISDVIEILDYRTFKRPIYAGNLVATVQSDDPIQVLTIRGSRYKPSESNPANTADVERIEVPTQGLQLATWQSETKQSSDRPELGNARIVISGGRSLGSQEKFQATLGPLAEKLNAAIGASRAAVDAGYAPNDAQVGQTGTQVAPDLYIAFGISGSIQHTAGIKDSKVIVAVNLDPDAPIFQIADYGLVADLFDVIPQLTNAV</sequence>
<keyword evidence="4 9" id="KW-0274">FAD</keyword>
<evidence type="ECO:0000256" key="2">
    <source>
        <dbReference type="ARBA" id="ARBA00022448"/>
    </source>
</evidence>
<dbReference type="GO" id="GO:0033539">
    <property type="term" value="P:fatty acid beta-oxidation using acyl-CoA dehydrogenase"/>
    <property type="evidence" value="ECO:0007669"/>
    <property type="project" value="TreeGrafter"/>
</dbReference>
<feature type="binding site" evidence="9">
    <location>
        <begin position="230"/>
        <end position="231"/>
    </location>
    <ligand>
        <name>FAD</name>
        <dbReference type="ChEBI" id="CHEBI:57692"/>
    </ligand>
</feature>
<dbReference type="InterPro" id="IPR033947">
    <property type="entry name" value="ETF_alpha_N"/>
</dbReference>
<dbReference type="InterPro" id="IPR014730">
    <property type="entry name" value="ETF_a/b_N"/>
</dbReference>
<dbReference type="RefSeq" id="WP_162050180.1">
    <property type="nucleotide sequence ID" value="NZ_AP019011.1"/>
</dbReference>
<dbReference type="PANTHER" id="PTHR43153:SF1">
    <property type="entry name" value="ELECTRON TRANSFER FLAVOPROTEIN SUBUNIT ALPHA, MITOCHONDRIAL"/>
    <property type="match status" value="1"/>
</dbReference>
<dbReference type="Pfam" id="PF00766">
    <property type="entry name" value="ETF_alpha"/>
    <property type="match status" value="1"/>
</dbReference>
<dbReference type="InterPro" id="IPR029035">
    <property type="entry name" value="DHS-like_NAD/FAD-binding_dom"/>
</dbReference>
<evidence type="ECO:0000256" key="7">
    <source>
        <dbReference type="ARBA" id="ARBA00068674"/>
    </source>
</evidence>
<feature type="domain" description="Electron transfer flavoprotein alpha/beta-subunit N-terminal" evidence="10">
    <location>
        <begin position="3"/>
        <end position="184"/>
    </location>
</feature>
<dbReference type="SMART" id="SM00893">
    <property type="entry name" value="ETF"/>
    <property type="match status" value="1"/>
</dbReference>
<feature type="binding site" evidence="9">
    <location>
        <begin position="244"/>
        <end position="248"/>
    </location>
    <ligand>
        <name>FAD</name>
        <dbReference type="ChEBI" id="CHEBI:57692"/>
    </ligand>
</feature>
<evidence type="ECO:0000256" key="8">
    <source>
        <dbReference type="ARBA" id="ARBA00079299"/>
    </source>
</evidence>